<dbReference type="PATRIC" id="fig|1582439.9.peg.1064"/>
<dbReference type="GO" id="GO:0004087">
    <property type="term" value="F:carbamoyl-phosphate synthase (ammonia) activity"/>
    <property type="evidence" value="ECO:0007669"/>
    <property type="project" value="UniProtKB-EC"/>
</dbReference>
<evidence type="ECO:0000313" key="29">
    <source>
        <dbReference type="EMBL" id="AJM92246.1"/>
    </source>
</evidence>
<dbReference type="SUPFAM" id="SSF48108">
    <property type="entry name" value="Carbamoyl phosphate synthetase, large subunit connection domain"/>
    <property type="match status" value="1"/>
</dbReference>
<dbReference type="InterPro" id="IPR058047">
    <property type="entry name" value="CPSase_preATP-grasp"/>
</dbReference>
<dbReference type="SUPFAM" id="SSF56059">
    <property type="entry name" value="Glutathione synthetase ATP-binding domain-like"/>
    <property type="match status" value="2"/>
</dbReference>
<keyword evidence="8" id="KW-0028">Amino-acid biosynthesis</keyword>
<evidence type="ECO:0000256" key="11">
    <source>
        <dbReference type="ARBA" id="ARBA00022741"/>
    </source>
</evidence>
<dbReference type="OrthoDB" id="85487at2157"/>
<dbReference type="InterPro" id="IPR011761">
    <property type="entry name" value="ATP-grasp"/>
</dbReference>
<keyword evidence="13" id="KW-0460">Magnesium</keyword>
<dbReference type="FunFam" id="3.30.470.20:FF:000026">
    <property type="entry name" value="Carbamoyl-phosphate synthase large chain"/>
    <property type="match status" value="1"/>
</dbReference>
<dbReference type="Proteomes" id="UP000032027">
    <property type="component" value="Chromosome"/>
</dbReference>
<comment type="catalytic activity">
    <reaction evidence="17">
        <text>hydrogencarbonate + NH4(+) + 2 ATP = carbamoyl phosphate + 2 ADP + phosphate + 2 H(+)</text>
        <dbReference type="Rhea" id="RHEA:18029"/>
        <dbReference type="ChEBI" id="CHEBI:15378"/>
        <dbReference type="ChEBI" id="CHEBI:17544"/>
        <dbReference type="ChEBI" id="CHEBI:28938"/>
        <dbReference type="ChEBI" id="CHEBI:30616"/>
        <dbReference type="ChEBI" id="CHEBI:43474"/>
        <dbReference type="ChEBI" id="CHEBI:58228"/>
        <dbReference type="ChEBI" id="CHEBI:456216"/>
        <dbReference type="EC" id="6.3.4.16"/>
    </reaction>
</comment>
<keyword evidence="11 26" id="KW-0547">Nucleotide-binding</keyword>
<dbReference type="PROSITE" id="PS51855">
    <property type="entry name" value="MGS"/>
    <property type="match status" value="1"/>
</dbReference>
<dbReference type="SUPFAM" id="SSF52440">
    <property type="entry name" value="PreATP-grasp domain"/>
    <property type="match status" value="2"/>
</dbReference>
<evidence type="ECO:0000256" key="23">
    <source>
        <dbReference type="ARBA" id="ARBA00071108"/>
    </source>
</evidence>
<dbReference type="HOGENOM" id="CLU_000513_1_3_2"/>
<feature type="domain" description="MGS-like" evidence="28">
    <location>
        <begin position="934"/>
        <end position="1081"/>
    </location>
</feature>
<dbReference type="InterPro" id="IPR005480">
    <property type="entry name" value="CPSase_lsu_oligo"/>
</dbReference>
<dbReference type="KEGG" id="nid:NPIRD3C_1034"/>
<dbReference type="EC" id="6.3.5.5" evidence="5"/>
<reference evidence="29 30" key="2">
    <citation type="journal article" date="2016" name="ISME J.">
        <title>Physiological and genomic characterization of two novel marine thaumarchaeal strains indicates niche differentiation.</title>
        <authorList>
            <person name="Bayer B."/>
            <person name="Vojvoda J."/>
            <person name="Offre P."/>
            <person name="Alves R.J."/>
            <person name="Elisabeth N.H."/>
            <person name="Garcia J.A."/>
            <person name="Volland J.M."/>
            <person name="Srivastava A."/>
            <person name="Schleper C."/>
            <person name="Herndl G.J."/>
        </authorList>
    </citation>
    <scope>NUCLEOTIDE SEQUENCE [LARGE SCALE GENOMIC DNA]</scope>
    <source>
        <strain evidence="29 30">D3C</strain>
    </source>
</reference>
<dbReference type="InterPro" id="IPR036897">
    <property type="entry name" value="CarbamoylP_synth_lsu_oligo_sf"/>
</dbReference>
<dbReference type="GO" id="GO:0006541">
    <property type="term" value="P:glutamine metabolic process"/>
    <property type="evidence" value="ECO:0007669"/>
    <property type="project" value="TreeGrafter"/>
</dbReference>
<evidence type="ECO:0000256" key="17">
    <source>
        <dbReference type="ARBA" id="ARBA00047359"/>
    </source>
</evidence>
<dbReference type="Pfam" id="PF02142">
    <property type="entry name" value="MGS"/>
    <property type="match status" value="1"/>
</dbReference>
<dbReference type="InterPro" id="IPR036914">
    <property type="entry name" value="MGS-like_dom_sf"/>
</dbReference>
<dbReference type="Gene3D" id="3.30.1490.20">
    <property type="entry name" value="ATP-grasp fold, A domain"/>
    <property type="match status" value="1"/>
</dbReference>
<dbReference type="GO" id="GO:0004088">
    <property type="term" value="F:carbamoyl-phosphate synthase (glutamine-hydrolyzing) activity"/>
    <property type="evidence" value="ECO:0007669"/>
    <property type="project" value="UniProtKB-EC"/>
</dbReference>
<dbReference type="GO" id="GO:0006221">
    <property type="term" value="P:pyrimidine nucleotide biosynthetic process"/>
    <property type="evidence" value="ECO:0007669"/>
    <property type="project" value="UniProtKB-KW"/>
</dbReference>
<evidence type="ECO:0000256" key="20">
    <source>
        <dbReference type="ARBA" id="ARBA00060037"/>
    </source>
</evidence>
<dbReference type="InterPro" id="IPR016185">
    <property type="entry name" value="PreATP-grasp_dom_sf"/>
</dbReference>
<dbReference type="GO" id="GO:0046872">
    <property type="term" value="F:metal ion binding"/>
    <property type="evidence" value="ECO:0007669"/>
    <property type="project" value="UniProtKB-KW"/>
</dbReference>
<evidence type="ECO:0000256" key="5">
    <source>
        <dbReference type="ARBA" id="ARBA00012738"/>
    </source>
</evidence>
<dbReference type="STRING" id="1582439.NPIRD3C_1034"/>
<dbReference type="PROSITE" id="PS00867">
    <property type="entry name" value="CPSASE_2"/>
    <property type="match status" value="1"/>
</dbReference>
<keyword evidence="7 29" id="KW-0436">Ligase</keyword>
<dbReference type="PROSITE" id="PS00866">
    <property type="entry name" value="CPSASE_1"/>
    <property type="match status" value="1"/>
</dbReference>
<dbReference type="GO" id="GO:0005737">
    <property type="term" value="C:cytoplasm"/>
    <property type="evidence" value="ECO:0007669"/>
    <property type="project" value="TreeGrafter"/>
</dbReference>
<sequence>MPKNESLKKILVLGSGAIKIGEAGEFDYSGSQCLKAIQEDGIKSVLINPNIATIQTDTRFADQVYLLPVTPKYVESIIEKERPDGIMLAYGGQTALNCGVKLEEAGILKKYDVSVLGTQVQGIKNTEDRQLFKDQMKEAGVPVLKSKTVTNFEDAKKIAEELSYPVIIRVAYTLGGRGGGIAHNEIELHEIVERGLKASLVGQVLIEEYIGHWKQIEYEVMQDYDGNNVIVCNMENVLSMKVHTGDNIVVAPSQTIDNHEYHMLRSAALRATKHVGIVGECNIQYALDSDSDRFVAIEINPRLSRSSALASKATGYPLAYMSAKIGLGYNLSELVNRITKNTTACFEPSLDYIVCKHPRWDFSKFELVNRKLGVTMKSVGEVMAVGRTFEESLQKAIRMLDIGNDGLVLNRVNGKTYTEEEIEDKLSHHDDQILYNVAIALKMGISVDRIYKLSAIDPWFIEKIQNIANTESKLKESELDESMMWEAKKMGFSDKQIARVKDKTPDEVRKMRKKLGVIPSVKQIDTLAAEWPAVTNYLYLTYGGNSHDVEVSPDEKGILVVGAGPYRIGSSVEFDWGTVNMVWGLQENGEKNVSVVNCNPETVSTDYDICTRLYFEELTQERILDITEFENPKGVITCVGGQTANNLTPGLAQHGINIMGTSAIDVDRAEDRSKFSAELDKLHIQQPKWQAFSNLNEAKNFAQEVGFPVIVRPSYVLSGAAMKVVWSQDELKTYVKDATDVSPDHPVVISKFMLNSLEVDVDGISNGKEVVIGAIVEHIDSAGVHSGDAMMCIPPWRLNNKIIETINDYTKKIALTFNVKGPFNLQFLIHDNHVYVIELNIRASRSMPFVSKLVKTNLISLASKAILGKPLPKIPENKWQKIHNYGIKVPQFSFMQLDGADIALGVEMQSTGEAACFGDSFYDALSKGLTSVGYNLPDKGTALVTVGGAINKEKLLPTIAKLKHLGFKILATEHTAEFFEEKVGDVEIVHKISEPERKPNISDLLYEKKIDFIINIPSTLSLEKYVGMLDDEYQIRRKALELGIPVLTTIELADSFVKTLEWLQNNETTKDPIEPYDPIES</sequence>
<dbReference type="PANTHER" id="PTHR11405">
    <property type="entry name" value="CARBAMOYLTRANSFERASE FAMILY MEMBER"/>
    <property type="match status" value="1"/>
</dbReference>
<comment type="subunit">
    <text evidence="21">Composed of two chains; the small (or glutamine) chain promotes the hydrolysis of glutamine to ammonia, which is used by the large (or ammonia) chain to synthesize carbamoyl phosphate. Tetramer of heterodimers (alpha,beta)4.</text>
</comment>
<dbReference type="PANTHER" id="PTHR11405:SF53">
    <property type="entry name" value="CARBAMOYL-PHOSPHATE SYNTHASE [AMMONIA], MITOCHONDRIAL"/>
    <property type="match status" value="1"/>
</dbReference>
<evidence type="ECO:0000256" key="6">
    <source>
        <dbReference type="ARBA" id="ARBA00022571"/>
    </source>
</evidence>
<evidence type="ECO:0000256" key="9">
    <source>
        <dbReference type="ARBA" id="ARBA00022723"/>
    </source>
</evidence>
<dbReference type="UniPathway" id="UPA00068">
    <property type="reaction ID" value="UER00171"/>
</dbReference>
<evidence type="ECO:0000256" key="22">
    <source>
        <dbReference type="ARBA" id="ARBA00069524"/>
    </source>
</evidence>
<evidence type="ECO:0000259" key="28">
    <source>
        <dbReference type="PROSITE" id="PS51855"/>
    </source>
</evidence>
<dbReference type="Gene3D" id="1.10.1030.10">
    <property type="entry name" value="Carbamoyl-phosphate synthetase, large subunit oligomerisation domain"/>
    <property type="match status" value="1"/>
</dbReference>
<evidence type="ECO:0000256" key="19">
    <source>
        <dbReference type="ARBA" id="ARBA00057223"/>
    </source>
</evidence>
<reference evidence="30" key="1">
    <citation type="submission" date="2015-02" db="EMBL/GenBank/DDBJ databases">
        <title>Characterization of two novel Thaumarchaeota isolated from the Northern Adriatic Sea.</title>
        <authorList>
            <person name="Bayer B."/>
            <person name="Vojvoda J."/>
            <person name="Offre P."/>
            <person name="Srivastava A."/>
            <person name="Elisabeth N."/>
            <person name="Garcia J.A.L."/>
            <person name="Schleper C."/>
            <person name="Herndl G.J."/>
        </authorList>
    </citation>
    <scope>NUCLEOTIDE SEQUENCE [LARGE SCALE GENOMIC DNA]</scope>
    <source>
        <strain evidence="30">D3C</strain>
    </source>
</reference>
<name>A0A0C5BVG3_9ARCH</name>
<dbReference type="FunFam" id="3.30.470.20:FF:000001">
    <property type="entry name" value="Carbamoyl-phosphate synthase large chain"/>
    <property type="match status" value="1"/>
</dbReference>
<evidence type="ECO:0000256" key="15">
    <source>
        <dbReference type="ARBA" id="ARBA00023211"/>
    </source>
</evidence>
<dbReference type="InterPro" id="IPR013815">
    <property type="entry name" value="ATP_grasp_subdomain_1"/>
</dbReference>
<evidence type="ECO:0000256" key="24">
    <source>
        <dbReference type="ARBA" id="ARBA00074189"/>
    </source>
</evidence>
<dbReference type="NCBIfam" id="NF009455">
    <property type="entry name" value="PRK12815.1"/>
    <property type="match status" value="1"/>
</dbReference>
<dbReference type="GO" id="GO:0006526">
    <property type="term" value="P:L-arginine biosynthetic process"/>
    <property type="evidence" value="ECO:0007669"/>
    <property type="project" value="UniProtKB-UniPathway"/>
</dbReference>
<dbReference type="Gene3D" id="3.40.50.1380">
    <property type="entry name" value="Methylglyoxal synthase-like domain"/>
    <property type="match status" value="1"/>
</dbReference>
<dbReference type="NCBIfam" id="NF003671">
    <property type="entry name" value="PRK05294.1"/>
    <property type="match status" value="1"/>
</dbReference>
<dbReference type="PROSITE" id="PS50975">
    <property type="entry name" value="ATP_GRASP"/>
    <property type="match status" value="2"/>
</dbReference>
<comment type="cofactor">
    <cofactor evidence="1">
        <name>Mn(2+)</name>
        <dbReference type="ChEBI" id="CHEBI:29035"/>
    </cofactor>
</comment>
<evidence type="ECO:0000256" key="10">
    <source>
        <dbReference type="ARBA" id="ARBA00022737"/>
    </source>
</evidence>
<evidence type="ECO:0000256" key="7">
    <source>
        <dbReference type="ARBA" id="ARBA00022598"/>
    </source>
</evidence>
<evidence type="ECO:0000256" key="13">
    <source>
        <dbReference type="ARBA" id="ARBA00022842"/>
    </source>
</evidence>
<keyword evidence="15" id="KW-0464">Manganese</keyword>
<dbReference type="Pfam" id="PF02786">
    <property type="entry name" value="CPSase_L_D2"/>
    <property type="match status" value="2"/>
</dbReference>
<comment type="catalytic activity">
    <reaction evidence="18">
        <text>hydrogencarbonate + L-glutamine + 2 ATP + H2O = carbamoyl phosphate + L-glutamate + 2 ADP + phosphate + 2 H(+)</text>
        <dbReference type="Rhea" id="RHEA:18633"/>
        <dbReference type="ChEBI" id="CHEBI:15377"/>
        <dbReference type="ChEBI" id="CHEBI:15378"/>
        <dbReference type="ChEBI" id="CHEBI:17544"/>
        <dbReference type="ChEBI" id="CHEBI:29985"/>
        <dbReference type="ChEBI" id="CHEBI:30616"/>
        <dbReference type="ChEBI" id="CHEBI:43474"/>
        <dbReference type="ChEBI" id="CHEBI:58228"/>
        <dbReference type="ChEBI" id="CHEBI:58359"/>
        <dbReference type="ChEBI" id="CHEBI:456216"/>
        <dbReference type="EC" id="6.3.5.5"/>
    </reaction>
</comment>
<comment type="similarity">
    <text evidence="4">Belongs to the CarB family.</text>
</comment>
<dbReference type="FunFam" id="1.10.1030.10:FF:000002">
    <property type="entry name" value="Carbamoyl-phosphate synthase large chain"/>
    <property type="match status" value="1"/>
</dbReference>
<evidence type="ECO:0000256" key="1">
    <source>
        <dbReference type="ARBA" id="ARBA00001936"/>
    </source>
</evidence>
<evidence type="ECO:0000256" key="25">
    <source>
        <dbReference type="ARBA" id="ARBA00083945"/>
    </source>
</evidence>
<feature type="domain" description="ATP-grasp" evidence="27">
    <location>
        <begin position="133"/>
        <end position="327"/>
    </location>
</feature>
<proteinExistence type="inferred from homology"/>
<protein>
    <recommendedName>
        <fullName evidence="24">Carbamoyl phosphate synthase arginine-specific large chain</fullName>
        <ecNumber evidence="16">6.3.4.16</ecNumber>
        <ecNumber evidence="5">6.3.5.5</ecNumber>
    </recommendedName>
    <alternativeName>
        <fullName evidence="23">Carbamoyl phosphate synthase large chain, N-terminal section</fullName>
    </alternativeName>
    <alternativeName>
        <fullName evidence="22">Carbamoyl phosphate synthase pyrimidine-specific large chain</fullName>
    </alternativeName>
    <alternativeName>
        <fullName evidence="25">Carbamoyl phosphate synthetase ammonia chain</fullName>
    </alternativeName>
</protein>
<dbReference type="EMBL" id="CP010868">
    <property type="protein sequence ID" value="AJM92246.1"/>
    <property type="molecule type" value="Genomic_DNA"/>
</dbReference>
<dbReference type="FunFam" id="3.40.50.20:FF:000001">
    <property type="entry name" value="Carbamoyl-phosphate synthase large chain"/>
    <property type="match status" value="1"/>
</dbReference>
<reference evidence="29 30" key="3">
    <citation type="journal article" date="2019" name="Int. J. Syst. Evol. Microbiol.">
        <title>Nitrosopumilus adriaticus sp. nov. and Nitrosopumilus piranensis sp. nov., two ammonia-oxidizing archaea from the Adriatic Sea and members of the class Nitrososphaeria.</title>
        <authorList>
            <person name="Bayer B."/>
            <person name="Vojvoda J."/>
            <person name="Reinthaler T."/>
            <person name="Reyes C."/>
            <person name="Pinto M."/>
            <person name="Herndl G.J."/>
        </authorList>
    </citation>
    <scope>NUCLEOTIDE SEQUENCE [LARGE SCALE GENOMIC DNA]</scope>
    <source>
        <strain evidence="29 30">D3C</strain>
    </source>
</reference>
<dbReference type="Pfam" id="PF25596">
    <property type="entry name" value="CPSase_L_D1"/>
    <property type="match status" value="2"/>
</dbReference>
<evidence type="ECO:0000256" key="12">
    <source>
        <dbReference type="ARBA" id="ARBA00022840"/>
    </source>
</evidence>
<gene>
    <name evidence="29" type="primary">carB</name>
    <name evidence="29" type="ORF">NPIRD3C_1034</name>
</gene>
<evidence type="ECO:0000256" key="2">
    <source>
        <dbReference type="ARBA" id="ARBA00004812"/>
    </source>
</evidence>
<dbReference type="SMART" id="SM01096">
    <property type="entry name" value="CPSase_L_D3"/>
    <property type="match status" value="1"/>
</dbReference>
<evidence type="ECO:0000256" key="8">
    <source>
        <dbReference type="ARBA" id="ARBA00022605"/>
    </source>
</evidence>
<dbReference type="PRINTS" id="PR00098">
    <property type="entry name" value="CPSASE"/>
</dbReference>
<evidence type="ECO:0000256" key="16">
    <source>
        <dbReference type="ARBA" id="ARBA00044063"/>
    </source>
</evidence>
<evidence type="ECO:0000259" key="27">
    <source>
        <dbReference type="PROSITE" id="PS50975"/>
    </source>
</evidence>
<dbReference type="Gene3D" id="3.40.50.20">
    <property type="match status" value="2"/>
</dbReference>
<dbReference type="Pfam" id="PF02787">
    <property type="entry name" value="CPSase_L_D3"/>
    <property type="match status" value="1"/>
</dbReference>
<dbReference type="SMART" id="SM00851">
    <property type="entry name" value="MGS"/>
    <property type="match status" value="1"/>
</dbReference>
<evidence type="ECO:0000256" key="4">
    <source>
        <dbReference type="ARBA" id="ARBA00009799"/>
    </source>
</evidence>
<keyword evidence="9" id="KW-0479">Metal-binding</keyword>
<organism evidence="29 30">
    <name type="scientific">Nitrosopumilus piranensis</name>
    <dbReference type="NCBI Taxonomy" id="1582439"/>
    <lineage>
        <taxon>Archaea</taxon>
        <taxon>Nitrososphaerota</taxon>
        <taxon>Nitrososphaeria</taxon>
        <taxon>Nitrosopumilales</taxon>
        <taxon>Nitrosopumilaceae</taxon>
        <taxon>Nitrosopumilus</taxon>
    </lineage>
</organism>
<comment type="function">
    <text evidence="19">Large subunit of the glutamine-dependent carbamoyl phosphate synthetase (CPSase). CPSase catalyzes the formation of carbamoyl phosphate from the ammonia moiety of glutamine, carbonate, and phosphate donated by ATP, constituting the first step of 2 biosynthetic pathways, one leading to arginine and/or urea and the other to pyrimidine nucleotides. The large subunit (synthetase) binds the substrates ammonia (free or transferred from glutamine from the small subunit), hydrogencarbonate and ATP and carries out an ATP-coupled ligase reaction, activating hydrogencarbonate by forming carboxy phosphate which reacts with ammonia to form carbamoyl phosphate.</text>
</comment>
<feature type="domain" description="ATP-grasp" evidence="27">
    <location>
        <begin position="676"/>
        <end position="867"/>
    </location>
</feature>
<dbReference type="Gene3D" id="3.30.470.20">
    <property type="entry name" value="ATP-grasp fold, B domain"/>
    <property type="match status" value="2"/>
</dbReference>
<evidence type="ECO:0000256" key="26">
    <source>
        <dbReference type="PROSITE-ProRule" id="PRU00409"/>
    </source>
</evidence>
<keyword evidence="14" id="KW-0665">Pyrimidine biosynthesis</keyword>
<evidence type="ECO:0000256" key="14">
    <source>
        <dbReference type="ARBA" id="ARBA00022975"/>
    </source>
</evidence>
<keyword evidence="30" id="KW-1185">Reference proteome</keyword>
<keyword evidence="6" id="KW-0055">Arginine biosynthesis</keyword>
<dbReference type="GO" id="GO:0005524">
    <property type="term" value="F:ATP binding"/>
    <property type="evidence" value="ECO:0007669"/>
    <property type="project" value="UniProtKB-UniRule"/>
</dbReference>
<evidence type="ECO:0000256" key="3">
    <source>
        <dbReference type="ARBA" id="ARBA00005077"/>
    </source>
</evidence>
<comment type="pathway">
    <text evidence="2">Pyrimidine metabolism; UMP biosynthesis via de novo pathway; (S)-dihydroorotate from bicarbonate: step 1/3.</text>
</comment>
<dbReference type="InterPro" id="IPR011607">
    <property type="entry name" value="MGS-like_dom"/>
</dbReference>
<dbReference type="GeneID" id="41600189"/>
<dbReference type="InterPro" id="IPR005479">
    <property type="entry name" value="CPAse_ATP-bd"/>
</dbReference>
<keyword evidence="10" id="KW-0677">Repeat</keyword>
<dbReference type="EC" id="6.3.4.16" evidence="16"/>
<accession>A0A0C5BVG3</accession>
<comment type="pathway">
    <text evidence="3">Amino-acid biosynthesis; L-arginine biosynthesis; carbamoyl phosphate from bicarbonate: step 1/1.</text>
</comment>
<evidence type="ECO:0000256" key="18">
    <source>
        <dbReference type="ARBA" id="ARBA00048816"/>
    </source>
</evidence>
<dbReference type="AlphaFoldDB" id="A0A0C5BVG3"/>
<comment type="function">
    <text evidence="20">Small subunit of the glutamine-dependent carbamoyl phosphate synthetase (CPSase). CPSase catalyzes the formation of carbamoyl phosphate from the ammonia moiety of glutamine, carbonate, and phosphate donated by ATP, constituting the first step of the biosynthetic pathway leading to pyrimidine nucleotides. The large subunit (synthetase) binds the substrates ammonia (free or transferred from glutamine from the small subunit), hydrogencarbonate and ATP and carries out an ATP-coupled ligase reaction, activating hydrogencarbonate by forming carboxy phosphate which reacts with ammonia to form carbamoyl phosphate.</text>
</comment>
<dbReference type="InterPro" id="IPR006275">
    <property type="entry name" value="CPSase_lsu"/>
</dbReference>
<dbReference type="NCBIfam" id="TIGR01369">
    <property type="entry name" value="CPSaseII_lrg"/>
    <property type="match status" value="1"/>
</dbReference>
<keyword evidence="12 26" id="KW-0067">ATP-binding</keyword>
<dbReference type="FunFam" id="3.40.50.20:FF:000002">
    <property type="entry name" value="Carbamoyl-phosphate synthase large chain"/>
    <property type="match status" value="1"/>
</dbReference>
<dbReference type="FunFam" id="3.30.1490.20:FF:000001">
    <property type="entry name" value="Carbamoyl-phosphate synthase large chain"/>
    <property type="match status" value="1"/>
</dbReference>
<dbReference type="SUPFAM" id="SSF52335">
    <property type="entry name" value="Methylglyoxal synthase-like"/>
    <property type="match status" value="1"/>
</dbReference>
<evidence type="ECO:0000256" key="21">
    <source>
        <dbReference type="ARBA" id="ARBA00062056"/>
    </source>
</evidence>
<dbReference type="InterPro" id="IPR005483">
    <property type="entry name" value="CPSase_dom"/>
</dbReference>
<dbReference type="RefSeq" id="WP_148703126.1">
    <property type="nucleotide sequence ID" value="NZ_CP010868.1"/>
</dbReference>
<evidence type="ECO:0000313" key="30">
    <source>
        <dbReference type="Proteomes" id="UP000032027"/>
    </source>
</evidence>